<dbReference type="RefSeq" id="WP_308731798.1">
    <property type="nucleotide sequence ID" value="NZ_JAJEQN010000019.1"/>
</dbReference>
<sequence>MILITGANGFVGHKLMELCKDTAASSSLRNVTQEIVNRMIEESNADVVVHTAAISDIGTCEEDPEASYFANVQIPMYLANACKDSNRKLICFSSDQVYSACEDDGPYTEENVKPGNTYAVHKLEMEKRVLDILPSAVMLRAEWMYDYYEKRSNYLMMILNAIHTQDSVSFSSKQFRGITYLKEVAENMDKVILLPGGAYNFGSETTQSIYEVTNKFVDMLGKRLIVKDAPARHNLWMDCSKARKYGVEFSSVIDGLERCARDYELNKRIV</sequence>
<comment type="similarity">
    <text evidence="1 2">Belongs to the dTDP-4-dehydrorhamnose reductase family.</text>
</comment>
<dbReference type="EC" id="1.1.1.133" evidence="2"/>
<evidence type="ECO:0000313" key="5">
    <source>
        <dbReference type="Proteomes" id="UP001198200"/>
    </source>
</evidence>
<dbReference type="InterPro" id="IPR029903">
    <property type="entry name" value="RmlD-like-bd"/>
</dbReference>
<comment type="caution">
    <text evidence="4">The sequence shown here is derived from an EMBL/GenBank/DDBJ whole genome shotgun (WGS) entry which is preliminary data.</text>
</comment>
<dbReference type="InterPro" id="IPR005913">
    <property type="entry name" value="dTDP_dehydrorham_reduct"/>
</dbReference>
<evidence type="ECO:0000256" key="1">
    <source>
        <dbReference type="ARBA" id="ARBA00010944"/>
    </source>
</evidence>
<comment type="function">
    <text evidence="2">Catalyzes the reduction of dTDP-6-deoxy-L-lyxo-4-hexulose to yield dTDP-L-rhamnose.</text>
</comment>
<name>A0AAE3JBT0_9FIRM</name>
<dbReference type="Gene3D" id="3.40.50.720">
    <property type="entry name" value="NAD(P)-binding Rossmann-like Domain"/>
    <property type="match status" value="1"/>
</dbReference>
<feature type="domain" description="RmlD-like substrate binding" evidence="3">
    <location>
        <begin position="2"/>
        <end position="221"/>
    </location>
</feature>
<reference evidence="4 5" key="1">
    <citation type="submission" date="2021-10" db="EMBL/GenBank/DDBJ databases">
        <title>Anaerobic single-cell dispensing facilitates the cultivation of human gut bacteria.</title>
        <authorList>
            <person name="Afrizal A."/>
        </authorList>
    </citation>
    <scope>NUCLEOTIDE SEQUENCE [LARGE SCALE GENOMIC DNA]</scope>
    <source>
        <strain evidence="4 5">CLA-AA-H224</strain>
    </source>
</reference>
<dbReference type="PANTHER" id="PTHR10491:SF4">
    <property type="entry name" value="METHIONINE ADENOSYLTRANSFERASE 2 SUBUNIT BETA"/>
    <property type="match status" value="1"/>
</dbReference>
<dbReference type="PANTHER" id="PTHR10491">
    <property type="entry name" value="DTDP-4-DEHYDRORHAMNOSE REDUCTASE"/>
    <property type="match status" value="1"/>
</dbReference>
<evidence type="ECO:0000313" key="4">
    <source>
        <dbReference type="EMBL" id="MCC2221725.1"/>
    </source>
</evidence>
<gene>
    <name evidence="4" type="ORF">LKD48_08780</name>
</gene>
<keyword evidence="2" id="KW-0521">NADP</keyword>
<dbReference type="Proteomes" id="UP001198200">
    <property type="component" value="Unassembled WGS sequence"/>
</dbReference>
<evidence type="ECO:0000256" key="2">
    <source>
        <dbReference type="RuleBase" id="RU364082"/>
    </source>
</evidence>
<evidence type="ECO:0000259" key="3">
    <source>
        <dbReference type="Pfam" id="PF04321"/>
    </source>
</evidence>
<dbReference type="AlphaFoldDB" id="A0AAE3JBT0"/>
<accession>A0AAE3JBT0</accession>
<protein>
    <recommendedName>
        <fullName evidence="2">dTDP-4-dehydrorhamnose reductase</fullName>
        <ecNumber evidence="2">1.1.1.133</ecNumber>
    </recommendedName>
</protein>
<organism evidence="4 5">
    <name type="scientific">Anthropogastromicrobium aceti</name>
    <dbReference type="NCBI Taxonomy" id="2981768"/>
    <lineage>
        <taxon>Bacteria</taxon>
        <taxon>Bacillati</taxon>
        <taxon>Bacillota</taxon>
        <taxon>Clostridia</taxon>
        <taxon>Lachnospirales</taxon>
        <taxon>Lachnospiraceae</taxon>
        <taxon>Anthropogastromicrobium</taxon>
    </lineage>
</organism>
<dbReference type="GO" id="GO:0008831">
    <property type="term" value="F:dTDP-4-dehydrorhamnose reductase activity"/>
    <property type="evidence" value="ECO:0007669"/>
    <property type="project" value="UniProtKB-EC"/>
</dbReference>
<keyword evidence="5" id="KW-1185">Reference proteome</keyword>
<dbReference type="SUPFAM" id="SSF51735">
    <property type="entry name" value="NAD(P)-binding Rossmann-fold domains"/>
    <property type="match status" value="1"/>
</dbReference>
<comment type="pathway">
    <text evidence="2">Carbohydrate biosynthesis; dTDP-L-rhamnose biosynthesis.</text>
</comment>
<dbReference type="InterPro" id="IPR036291">
    <property type="entry name" value="NAD(P)-bd_dom_sf"/>
</dbReference>
<proteinExistence type="inferred from homology"/>
<dbReference type="Pfam" id="PF04321">
    <property type="entry name" value="RmlD_sub_bind"/>
    <property type="match status" value="1"/>
</dbReference>
<keyword evidence="2" id="KW-0560">Oxidoreductase</keyword>
<dbReference type="EMBL" id="JAJEQN010000019">
    <property type="protein sequence ID" value="MCC2221725.1"/>
    <property type="molecule type" value="Genomic_DNA"/>
</dbReference>